<evidence type="ECO:0000256" key="3">
    <source>
        <dbReference type="RuleBase" id="RU004475"/>
    </source>
</evidence>
<dbReference type="PANTHER" id="PTHR43245">
    <property type="entry name" value="BIFUNCTIONAL POLYMYXIN RESISTANCE PROTEIN ARNA"/>
    <property type="match status" value="1"/>
</dbReference>
<dbReference type="PANTHER" id="PTHR43245:SF51">
    <property type="entry name" value="SHORT CHAIN DEHYDROGENASE_REDUCTASE FAMILY 42E, MEMBER 2"/>
    <property type="match status" value="1"/>
</dbReference>
<keyword evidence="2 3" id="KW-0560">Oxidoreductase</keyword>
<evidence type="ECO:0000313" key="5">
    <source>
        <dbReference type="EMBL" id="CAD8440616.1"/>
    </source>
</evidence>
<dbReference type="GO" id="GO:0006694">
    <property type="term" value="P:steroid biosynthetic process"/>
    <property type="evidence" value="ECO:0007669"/>
    <property type="project" value="InterPro"/>
</dbReference>
<organism evidence="5">
    <name type="scientific">Micromonas pusilla</name>
    <name type="common">Picoplanktonic green alga</name>
    <name type="synonym">Chromulina pusilla</name>
    <dbReference type="NCBI Taxonomy" id="38833"/>
    <lineage>
        <taxon>Eukaryota</taxon>
        <taxon>Viridiplantae</taxon>
        <taxon>Chlorophyta</taxon>
        <taxon>Mamiellophyceae</taxon>
        <taxon>Mamiellales</taxon>
        <taxon>Mamiellaceae</taxon>
        <taxon>Micromonas</taxon>
    </lineage>
</organism>
<dbReference type="InterPro" id="IPR036291">
    <property type="entry name" value="NAD(P)-bd_dom_sf"/>
</dbReference>
<reference evidence="5" key="1">
    <citation type="submission" date="2021-01" db="EMBL/GenBank/DDBJ databases">
        <authorList>
            <person name="Corre E."/>
            <person name="Pelletier E."/>
            <person name="Niang G."/>
            <person name="Scheremetjew M."/>
            <person name="Finn R."/>
            <person name="Kale V."/>
            <person name="Holt S."/>
            <person name="Cochrane G."/>
            <person name="Meng A."/>
            <person name="Brown T."/>
            <person name="Cohen L."/>
        </authorList>
    </citation>
    <scope>NUCLEOTIDE SEQUENCE</scope>
    <source>
        <strain evidence="5">CCAC1681</strain>
    </source>
</reference>
<dbReference type="EMBL" id="HBEN01007795">
    <property type="protein sequence ID" value="CAD8440616.1"/>
    <property type="molecule type" value="Transcribed_RNA"/>
</dbReference>
<gene>
    <name evidence="5" type="ORF">MSP1401_LOCUS6412</name>
</gene>
<evidence type="ECO:0000256" key="1">
    <source>
        <dbReference type="ARBA" id="ARBA00009219"/>
    </source>
</evidence>
<proteinExistence type="inferred from homology"/>
<dbReference type="SUPFAM" id="SSF51735">
    <property type="entry name" value="NAD(P)-binding Rossmann-fold domains"/>
    <property type="match status" value="1"/>
</dbReference>
<evidence type="ECO:0000256" key="2">
    <source>
        <dbReference type="ARBA" id="ARBA00023002"/>
    </source>
</evidence>
<accession>A0A7S0D1I2</accession>
<dbReference type="Pfam" id="PF01073">
    <property type="entry name" value="3Beta_HSD"/>
    <property type="match status" value="1"/>
</dbReference>
<evidence type="ECO:0000259" key="4">
    <source>
        <dbReference type="Pfam" id="PF01073"/>
    </source>
</evidence>
<dbReference type="AlphaFoldDB" id="A0A7S0D1I2"/>
<dbReference type="InterPro" id="IPR002225">
    <property type="entry name" value="3Beta_OHSteriod_DH/Estase"/>
</dbReference>
<dbReference type="GO" id="GO:0016616">
    <property type="term" value="F:oxidoreductase activity, acting on the CH-OH group of donors, NAD or NADP as acceptor"/>
    <property type="evidence" value="ECO:0007669"/>
    <property type="project" value="InterPro"/>
</dbReference>
<feature type="domain" description="3-beta hydroxysteroid dehydrogenase/isomerase" evidence="4">
    <location>
        <begin position="15"/>
        <end position="255"/>
    </location>
</feature>
<dbReference type="Gene3D" id="3.40.50.720">
    <property type="entry name" value="NAD(P)-binding Rossmann-like Domain"/>
    <property type="match status" value="1"/>
</dbReference>
<comment type="similarity">
    <text evidence="1 3">Belongs to the 3-beta-HSD family.</text>
</comment>
<dbReference type="InterPro" id="IPR050177">
    <property type="entry name" value="Lipid_A_modif_metabolic_enz"/>
</dbReference>
<name>A0A7S0D1I2_MICPS</name>
<protein>
    <recommendedName>
        <fullName evidence="4">3-beta hydroxysteroid dehydrogenase/isomerase domain-containing protein</fullName>
    </recommendedName>
</protein>
<sequence>MGASTRFPPVPKRCVVTGGMGFVGRRLVEMLVERGAERVVAFDIAPKPADAGDDKRIVWMQGDLTNPSDVDRACEGADCVWHIAALVGPYHALEMYDKVNFQGTVNVIEACKKHGIGKIVMSSSPSTRFDGKDINGSKESELRYPKKFLQAYAESKAKGEEACMRACDNEKLFTVAVAPHQVYGPRDFLFLHNFLLNAKRLRVFGSGKNLVSVCFVDNYCHGLIVAEKVLFKDSPALRKFYICTDGAPVNLWKFIDRAIVDILPNATSLFRKLPLPGWSFMYPLGYFCESLGAALGKKFKLTTFSVRMLLINRYFDPSESKRDLGYEPIVAPDEAWAITKKWFKEEWLPKHGPKK</sequence>